<dbReference type="RefSeq" id="WP_057956039.1">
    <property type="nucleotide sequence ID" value="NZ_KQ556904.1"/>
</dbReference>
<dbReference type="Gene3D" id="2.40.30.70">
    <property type="entry name" value="YaeB-like"/>
    <property type="match status" value="1"/>
</dbReference>
<dbReference type="SUPFAM" id="SSF118196">
    <property type="entry name" value="YaeB-like"/>
    <property type="match status" value="1"/>
</dbReference>
<dbReference type="Proteomes" id="UP000051634">
    <property type="component" value="Unassembled WGS sequence"/>
</dbReference>
<dbReference type="EMBL" id="LDXT01000086">
    <property type="protein sequence ID" value="KRT54907.1"/>
    <property type="molecule type" value="Genomic_DNA"/>
</dbReference>
<evidence type="ECO:0000313" key="4">
    <source>
        <dbReference type="EMBL" id="KRT54907.1"/>
    </source>
</evidence>
<gene>
    <name evidence="4" type="ORF">Ga0074115_11130</name>
    <name evidence="5" type="ORF">Ga0076813_164610</name>
</gene>
<dbReference type="Pfam" id="PF18389">
    <property type="entry name" value="TrmO_C"/>
    <property type="match status" value="1"/>
</dbReference>
<evidence type="ECO:0000313" key="6">
    <source>
        <dbReference type="Proteomes" id="UP000051276"/>
    </source>
</evidence>
<feature type="domain" description="TsaA-like" evidence="3">
    <location>
        <begin position="5"/>
        <end position="146"/>
    </location>
</feature>
<dbReference type="InterPro" id="IPR041369">
    <property type="entry name" value="TrmO_C"/>
</dbReference>
<dbReference type="NCBIfam" id="TIGR00104">
    <property type="entry name" value="tRNA_TsaA"/>
    <property type="match status" value="1"/>
</dbReference>
<keyword evidence="4" id="KW-0808">Transferase</keyword>
<evidence type="ECO:0000259" key="3">
    <source>
        <dbReference type="PROSITE" id="PS51668"/>
    </source>
</evidence>
<sequence>MSFTFEPIGIIHSCFKEKFGIPRQSGLIPEAEGQLEILPPYNRPEAFVELQSYSHLWISFIFHQAMRDAWRPSVRPPRLGGNRRVGVFASRSPFRPNPLGLSVVELQGVEQQGEQIVLQLGGIDLLDGTPVVDIKPYVPYCDAIPGARSGFAPEPPGAPIELTFAPQAEATLAQLPPQQAEQLRRLIQRILEIDPRPAYHRNSVKRRDYGMRLYDFNIRWRVDAETVTLTRIEAFQEEPV</sequence>
<protein>
    <submittedName>
        <fullName evidence="4">tRNA-Thr(GGU) m(6)t(6)A37 methyltransferase TsaA</fullName>
    </submittedName>
</protein>
<evidence type="ECO:0000313" key="5">
    <source>
        <dbReference type="EMBL" id="KRT60028.1"/>
    </source>
</evidence>
<dbReference type="Proteomes" id="UP000051276">
    <property type="component" value="Unassembled WGS sequence"/>
</dbReference>
<dbReference type="PATRIC" id="fig|54398.3.peg.1655"/>
<keyword evidence="7" id="KW-1185">Reference proteome</keyword>
<comment type="similarity">
    <text evidence="2">Belongs to the tRNA methyltransferase O family.</text>
</comment>
<dbReference type="FunFam" id="2.40.30.70:FF:000001">
    <property type="entry name" value="tRNA (N6-threonylcarbamoyladenosine(37)-N6)-methyltransferase TrmO"/>
    <property type="match status" value="1"/>
</dbReference>
<organism evidence="4 7">
    <name type="scientific">endosymbiont of Ridgeia piscesae</name>
    <dbReference type="NCBI Taxonomy" id="54398"/>
    <lineage>
        <taxon>Bacteria</taxon>
        <taxon>Pseudomonadati</taxon>
        <taxon>Pseudomonadota</taxon>
        <taxon>Gammaproteobacteria</taxon>
        <taxon>sulfur-oxidizing symbionts</taxon>
    </lineage>
</organism>
<dbReference type="InterPro" id="IPR036413">
    <property type="entry name" value="YaeB-like_sf"/>
</dbReference>
<dbReference type="PANTHER" id="PTHR12818">
    <property type="entry name" value="TRNA (ADENINE(37)-N6)-METHYLTRANSFERASE"/>
    <property type="match status" value="1"/>
</dbReference>
<dbReference type="PANTHER" id="PTHR12818:SF0">
    <property type="entry name" value="TRNA (ADENINE(37)-N6)-METHYLTRANSFERASE"/>
    <property type="match status" value="1"/>
</dbReference>
<reference evidence="6 7" key="1">
    <citation type="submission" date="2015-11" db="EMBL/GenBank/DDBJ databases">
        <title>The genome of Candidatus Endoriftia persephone in Ridgeia piscesae and population structure of the North Eastern Pacific vestimentiferan symbionts.</title>
        <authorList>
            <person name="Perez M."/>
            <person name="Juniper K.S."/>
        </authorList>
    </citation>
    <scope>NUCLEOTIDE SEQUENCE [LARGE SCALE GENOMIC DNA]</scope>
    <source>
        <strain evidence="5">Ind10</strain>
        <strain evidence="4">Ind11</strain>
    </source>
</reference>
<dbReference type="GO" id="GO:0032259">
    <property type="term" value="P:methylation"/>
    <property type="evidence" value="ECO:0007669"/>
    <property type="project" value="UniProtKB-KW"/>
</dbReference>
<dbReference type="EMBL" id="LMXI01000048">
    <property type="protein sequence ID" value="KRT60028.1"/>
    <property type="molecule type" value="Genomic_DNA"/>
</dbReference>
<proteinExistence type="inferred from homology"/>
<dbReference type="InterPro" id="IPR040372">
    <property type="entry name" value="YaeB-like"/>
</dbReference>
<comment type="caution">
    <text evidence="4">The sequence shown here is derived from an EMBL/GenBank/DDBJ whole genome shotgun (WGS) entry which is preliminary data.</text>
</comment>
<name>A0A0T5YW86_9GAMM</name>
<keyword evidence="4" id="KW-0489">Methyltransferase</keyword>
<dbReference type="CDD" id="cd09281">
    <property type="entry name" value="UPF0066"/>
    <property type="match status" value="1"/>
</dbReference>
<dbReference type="PROSITE" id="PS01318">
    <property type="entry name" value="TSAA_1"/>
    <property type="match status" value="1"/>
</dbReference>
<accession>A0A0T5YW86</accession>
<evidence type="ECO:0000256" key="1">
    <source>
        <dbReference type="ARBA" id="ARBA00022691"/>
    </source>
</evidence>
<dbReference type="Gene3D" id="3.30.2310.10">
    <property type="entry name" value="YaeB-like"/>
    <property type="match status" value="1"/>
</dbReference>
<evidence type="ECO:0000313" key="7">
    <source>
        <dbReference type="Proteomes" id="UP000051634"/>
    </source>
</evidence>
<dbReference type="Pfam" id="PF01980">
    <property type="entry name" value="TrmO_N"/>
    <property type="match status" value="1"/>
</dbReference>
<evidence type="ECO:0000256" key="2">
    <source>
        <dbReference type="ARBA" id="ARBA00033753"/>
    </source>
</evidence>
<dbReference type="PROSITE" id="PS51668">
    <property type="entry name" value="TSAA_2"/>
    <property type="match status" value="1"/>
</dbReference>
<dbReference type="InterPro" id="IPR036414">
    <property type="entry name" value="YaeB_N_sf"/>
</dbReference>
<dbReference type="OrthoDB" id="9804309at2"/>
<dbReference type="InterPro" id="IPR023368">
    <property type="entry name" value="UPF0066_cons_site"/>
</dbReference>
<dbReference type="GO" id="GO:0089715">
    <property type="term" value="F:tRNA (L-threonylcarbamoyladenosine(37)-C2) methyltransferase activity"/>
    <property type="evidence" value="ECO:0007669"/>
    <property type="project" value="TreeGrafter"/>
</dbReference>
<dbReference type="AlphaFoldDB" id="A0A0T5YW86"/>
<dbReference type="InterPro" id="IPR023370">
    <property type="entry name" value="TrmO-like_N"/>
</dbReference>
<keyword evidence="1" id="KW-0949">S-adenosyl-L-methionine</keyword>
<dbReference type="STRING" id="54398.Ga0074115_11130"/>